<organism evidence="1 2">
    <name type="scientific">Catharanthus roseus</name>
    <name type="common">Madagascar periwinkle</name>
    <name type="synonym">Vinca rosea</name>
    <dbReference type="NCBI Taxonomy" id="4058"/>
    <lineage>
        <taxon>Eukaryota</taxon>
        <taxon>Viridiplantae</taxon>
        <taxon>Streptophyta</taxon>
        <taxon>Embryophyta</taxon>
        <taxon>Tracheophyta</taxon>
        <taxon>Spermatophyta</taxon>
        <taxon>Magnoliopsida</taxon>
        <taxon>eudicotyledons</taxon>
        <taxon>Gunneridae</taxon>
        <taxon>Pentapetalae</taxon>
        <taxon>asterids</taxon>
        <taxon>lamiids</taxon>
        <taxon>Gentianales</taxon>
        <taxon>Apocynaceae</taxon>
        <taxon>Rauvolfioideae</taxon>
        <taxon>Vinceae</taxon>
        <taxon>Catharanthinae</taxon>
        <taxon>Catharanthus</taxon>
    </lineage>
</organism>
<dbReference type="EMBL" id="CM044707">
    <property type="protein sequence ID" value="KAI5655849.1"/>
    <property type="molecule type" value="Genomic_DNA"/>
</dbReference>
<gene>
    <name evidence="1" type="ORF">M9H77_33036</name>
</gene>
<reference evidence="2" key="1">
    <citation type="journal article" date="2023" name="Nat. Plants">
        <title>Single-cell RNA sequencing provides a high-resolution roadmap for understanding the multicellular compartmentation of specialized metabolism.</title>
        <authorList>
            <person name="Sun S."/>
            <person name="Shen X."/>
            <person name="Li Y."/>
            <person name="Li Y."/>
            <person name="Wang S."/>
            <person name="Li R."/>
            <person name="Zhang H."/>
            <person name="Shen G."/>
            <person name="Guo B."/>
            <person name="Wei J."/>
            <person name="Xu J."/>
            <person name="St-Pierre B."/>
            <person name="Chen S."/>
            <person name="Sun C."/>
        </authorList>
    </citation>
    <scope>NUCLEOTIDE SEQUENCE [LARGE SCALE GENOMIC DNA]</scope>
</reference>
<comment type="caution">
    <text evidence="1">The sequence shown here is derived from an EMBL/GenBank/DDBJ whole genome shotgun (WGS) entry which is preliminary data.</text>
</comment>
<proteinExistence type="predicted"/>
<evidence type="ECO:0000313" key="2">
    <source>
        <dbReference type="Proteomes" id="UP001060085"/>
    </source>
</evidence>
<accession>A0ACC0A5G0</accession>
<evidence type="ECO:0000313" key="1">
    <source>
        <dbReference type="EMBL" id="KAI5655849.1"/>
    </source>
</evidence>
<keyword evidence="2" id="KW-1185">Reference proteome</keyword>
<protein>
    <submittedName>
        <fullName evidence="1">Uncharacterized protein</fullName>
    </submittedName>
</protein>
<name>A0ACC0A5G0_CATRO</name>
<sequence length="296" mass="32913">MEFLDEDARPRFVLQSKASPQSNLPDSQTQPLHKPTLIISLSLSTIFLLLSFLYFTSEPLNSLFIWVSLSLLVGPFAPLSLTAGDIRVGLGPPLEQPSKEIEQQSDDNSSKRVSKKSFKFTRKPDDPIIGSDSVSGISSIKTNGSSIQLDNKDEVAEDWIEGEDDLLKKLMGKHPVGKPGRWEAIAEGLKRRHSVENVIKRAKEMGEKKLNDDDSYNKFLKDRKPVDKRIIEEEGGGWSSGEDLALLNALKAFPKETAMRWEKIAAAVPGKSKAACLKRMNELKKDFRTSKASSES</sequence>
<dbReference type="Proteomes" id="UP001060085">
    <property type="component" value="Linkage Group LG07"/>
</dbReference>